<evidence type="ECO:0000256" key="5">
    <source>
        <dbReference type="ARBA" id="ARBA00022679"/>
    </source>
</evidence>
<keyword evidence="15" id="KW-1185">Reference proteome</keyword>
<dbReference type="PANTHER" id="PTHR43047">
    <property type="entry name" value="TWO-COMPONENT HISTIDINE PROTEIN KINASE"/>
    <property type="match status" value="1"/>
</dbReference>
<dbReference type="FunFam" id="3.30.565.10:FF:000006">
    <property type="entry name" value="Sensor histidine kinase WalK"/>
    <property type="match status" value="1"/>
</dbReference>
<dbReference type="Pfam" id="PF02518">
    <property type="entry name" value="HATPase_c"/>
    <property type="match status" value="2"/>
</dbReference>
<evidence type="ECO:0000256" key="6">
    <source>
        <dbReference type="ARBA" id="ARBA00022741"/>
    </source>
</evidence>
<dbReference type="eggNOG" id="COG0745">
    <property type="taxonomic scope" value="Bacteria"/>
</dbReference>
<comment type="caution">
    <text evidence="14">The sequence shown here is derived from an EMBL/GenBank/DDBJ whole genome shotgun (WGS) entry which is preliminary data.</text>
</comment>
<comment type="catalytic activity">
    <reaction evidence="1">
        <text>ATP + protein L-histidine = ADP + protein N-phospho-L-histidine.</text>
        <dbReference type="EC" id="2.7.13.3"/>
    </reaction>
</comment>
<dbReference type="OrthoDB" id="9809348at2"/>
<evidence type="ECO:0000256" key="9">
    <source>
        <dbReference type="ARBA" id="ARBA00023012"/>
    </source>
</evidence>
<dbReference type="PROSITE" id="PS50110">
    <property type="entry name" value="RESPONSE_REGULATORY"/>
    <property type="match status" value="1"/>
</dbReference>
<feature type="transmembrane region" description="Helical" evidence="11">
    <location>
        <begin position="329"/>
        <end position="349"/>
    </location>
</feature>
<dbReference type="InterPro" id="IPR036097">
    <property type="entry name" value="HisK_dim/P_sf"/>
</dbReference>
<evidence type="ECO:0000256" key="11">
    <source>
        <dbReference type="SAM" id="Phobius"/>
    </source>
</evidence>
<dbReference type="InterPro" id="IPR036890">
    <property type="entry name" value="HATPase_C_sf"/>
</dbReference>
<evidence type="ECO:0000256" key="10">
    <source>
        <dbReference type="PROSITE-ProRule" id="PRU00169"/>
    </source>
</evidence>
<keyword evidence="6" id="KW-0547">Nucleotide-binding</keyword>
<dbReference type="CDD" id="cd17574">
    <property type="entry name" value="REC_OmpR"/>
    <property type="match status" value="1"/>
</dbReference>
<dbReference type="InterPro" id="IPR011623">
    <property type="entry name" value="7TMR_DISM_rcpt_extracell_dom1"/>
</dbReference>
<dbReference type="Pfam" id="PF00072">
    <property type="entry name" value="Response_reg"/>
    <property type="match status" value="1"/>
</dbReference>
<dbReference type="SMART" id="SM00448">
    <property type="entry name" value="REC"/>
    <property type="match status" value="1"/>
</dbReference>
<proteinExistence type="predicted"/>
<dbReference type="Pfam" id="PF06580">
    <property type="entry name" value="His_kinase"/>
    <property type="match status" value="1"/>
</dbReference>
<dbReference type="SUPFAM" id="SSF49785">
    <property type="entry name" value="Galactose-binding domain-like"/>
    <property type="match status" value="1"/>
</dbReference>
<reference evidence="14 15" key="1">
    <citation type="submission" date="2014-06" db="EMBL/GenBank/DDBJ databases">
        <title>Draft genome sequence of Paenibacillus sp. MSt1.</title>
        <authorList>
            <person name="Aw Y.K."/>
            <person name="Ong K.S."/>
            <person name="Gan H.M."/>
            <person name="Lee S.M."/>
        </authorList>
    </citation>
    <scope>NUCLEOTIDE SEQUENCE [LARGE SCALE GENOMIC DNA]</scope>
    <source>
        <strain evidence="14 15">MSt1</strain>
    </source>
</reference>
<evidence type="ECO:0000256" key="4">
    <source>
        <dbReference type="ARBA" id="ARBA00022553"/>
    </source>
</evidence>
<dbReference type="RefSeq" id="WP_051775900.1">
    <property type="nucleotide sequence ID" value="NZ_JNVM01000041.1"/>
</dbReference>
<feature type="transmembrane region" description="Helical" evidence="11">
    <location>
        <begin position="361"/>
        <end position="382"/>
    </location>
</feature>
<dbReference type="GO" id="GO:0005524">
    <property type="term" value="F:ATP binding"/>
    <property type="evidence" value="ECO:0007669"/>
    <property type="project" value="UniProtKB-KW"/>
</dbReference>
<keyword evidence="7" id="KW-0418">Kinase</keyword>
<dbReference type="InterPro" id="IPR011006">
    <property type="entry name" value="CheY-like_superfamily"/>
</dbReference>
<sequence>MKTKRILLILGIYLLIITSIRLIWVAWNFPPPCPNAIQGTIDLTTWDYSANQAIPLNGEWEFYTHAFYMNEYGKLPTPPKPDYIHVPSNWGQTLNPAGHSPIGYGSYRLLIHIHANEKQLLGIRVPSIPTASELYINGQLLAYSGTPGKDIDSFTARKVPYYANFYPEGETIEVVIQVANYYDYFKGGLTSPVLIGTQQAIEKNIWYSRSMQMLVCAVLLIHAFYACLLLFIGGRIPGLLSFILLIVSTIISILIDDDRLLLIWLPINYDWTSRLFHLSYLGVFYFLFKNAMLLMVERTSSSRYRWFDYICWLYVGIVLFLPLQPLLKLGYFNILLYLFTIVAVPTLAFRSAKKGNRDAMFLLIGGVTITINAIWGIVNTFYFPEFGYYPFDFIFAVLAVAAYWLKRHINSTTALRLLTEKLQKADKRKDDFLAHTSHELRNPLHGMLNIAQAVLDDEADRSESRHKESLRLLISVGRSMSFLLNDLLDISRLKENSIHIQPAPICVQAVASGVIDMLGFMSEGKPIRIINEIPESFPPVQADENRLIQILFNLLHNAVKFTMRGRIELRATVQNGYARITVSDTGVGIDKATIQRIFLPYEQADSSVTSLGGGIGLGLSVCKQLVELQGGTIYAESVLNHGSTFIFTLPLAMTADTTKRDDPSPDAASLPAHAVDTAAAASKAGDSTELLAVSELPSPAIDKIRILAVDDDPVNLRVLTHALASEPYIIGTAISGNEAIALLDTVKWDIMIIDVMMPGMSGYDLTQRVRQRYSLAELPVLLLTARSQPEDIHSGFLAGANDYIIKPTNTLELKSRIRALTDLTLAVRDRMYMEAAWLQAQIKPHFFFNTLNSIVALSEIDTHRMHKLADAFSLYLHASFDFKNSDKLVSLSSELELVQAYLSIEKERFEERLQVQWDVKASLEMLVPPLSIQPLVENAARHGILKRARGGTIQIRIAEYEDRAEVYIEDDGVGMDETTIRHILVRSSAKEQKGIGLINTDQRLKQLYGQGLRIESRLNEGTIVSFQILK</sequence>
<dbReference type="Gene3D" id="3.30.565.10">
    <property type="entry name" value="Histidine kinase-like ATPase, C-terminal domain"/>
    <property type="match status" value="2"/>
</dbReference>
<keyword evidence="11" id="KW-0812">Transmembrane</keyword>
<feature type="transmembrane region" description="Helical" evidence="11">
    <location>
        <begin position="275"/>
        <end position="294"/>
    </location>
</feature>
<feature type="transmembrane region" description="Helical" evidence="11">
    <location>
        <begin position="211"/>
        <end position="232"/>
    </location>
</feature>
<evidence type="ECO:0000256" key="7">
    <source>
        <dbReference type="ARBA" id="ARBA00022777"/>
    </source>
</evidence>
<protein>
    <recommendedName>
        <fullName evidence="3">histidine kinase</fullName>
        <ecNumber evidence="3">2.7.13.3</ecNumber>
    </recommendedName>
</protein>
<dbReference type="InterPro" id="IPR003661">
    <property type="entry name" value="HisK_dim/P_dom"/>
</dbReference>
<dbReference type="SMART" id="SM00388">
    <property type="entry name" value="HisKA"/>
    <property type="match status" value="1"/>
</dbReference>
<gene>
    <name evidence="14" type="ORF">ET33_27020</name>
</gene>
<dbReference type="PRINTS" id="PR00344">
    <property type="entry name" value="BCTRLSENSOR"/>
</dbReference>
<dbReference type="eggNOG" id="COG2972">
    <property type="taxonomic scope" value="Bacteria"/>
</dbReference>
<keyword evidence="4 10" id="KW-0597">Phosphoprotein</keyword>
<dbReference type="Pfam" id="PF07695">
    <property type="entry name" value="7TMR-DISM_7TM"/>
    <property type="match status" value="1"/>
</dbReference>
<dbReference type="InterPro" id="IPR003594">
    <property type="entry name" value="HATPase_dom"/>
</dbReference>
<feature type="transmembrane region" description="Helical" evidence="11">
    <location>
        <begin position="7"/>
        <end position="27"/>
    </location>
</feature>
<dbReference type="Gene3D" id="1.10.287.130">
    <property type="match status" value="1"/>
</dbReference>
<dbReference type="EC" id="2.7.13.3" evidence="3"/>
<dbReference type="PROSITE" id="PS50109">
    <property type="entry name" value="HIS_KIN"/>
    <property type="match status" value="1"/>
</dbReference>
<dbReference type="EMBL" id="JNVM01000041">
    <property type="protein sequence ID" value="KEQ22233.1"/>
    <property type="molecule type" value="Genomic_DNA"/>
</dbReference>
<accession>A0A081NUW0</accession>
<evidence type="ECO:0000259" key="12">
    <source>
        <dbReference type="PROSITE" id="PS50109"/>
    </source>
</evidence>
<dbReference type="InterPro" id="IPR005467">
    <property type="entry name" value="His_kinase_dom"/>
</dbReference>
<evidence type="ECO:0000256" key="2">
    <source>
        <dbReference type="ARBA" id="ARBA00004651"/>
    </source>
</evidence>
<dbReference type="SMART" id="SM00387">
    <property type="entry name" value="HATPase_c"/>
    <property type="match status" value="2"/>
</dbReference>
<keyword evidence="11" id="KW-1133">Transmembrane helix</keyword>
<feature type="modified residue" description="4-aspartylphosphate" evidence="10">
    <location>
        <position position="754"/>
    </location>
</feature>
<dbReference type="AlphaFoldDB" id="A0A081NUW0"/>
<dbReference type="GO" id="GO:0009927">
    <property type="term" value="F:histidine phosphotransfer kinase activity"/>
    <property type="evidence" value="ECO:0007669"/>
    <property type="project" value="TreeGrafter"/>
</dbReference>
<name>A0A081NUW0_9BACL</name>
<feature type="transmembrane region" description="Helical" evidence="11">
    <location>
        <begin position="239"/>
        <end position="255"/>
    </location>
</feature>
<evidence type="ECO:0000313" key="14">
    <source>
        <dbReference type="EMBL" id="KEQ22233.1"/>
    </source>
</evidence>
<evidence type="ECO:0000313" key="15">
    <source>
        <dbReference type="Proteomes" id="UP000028123"/>
    </source>
</evidence>
<keyword evidence="9" id="KW-0902">Two-component regulatory system</keyword>
<dbReference type="GO" id="GO:0005886">
    <property type="term" value="C:plasma membrane"/>
    <property type="evidence" value="ECO:0007669"/>
    <property type="project" value="UniProtKB-SubCell"/>
</dbReference>
<dbReference type="CDD" id="cd00082">
    <property type="entry name" value="HisKA"/>
    <property type="match status" value="1"/>
</dbReference>
<dbReference type="Proteomes" id="UP000028123">
    <property type="component" value="Unassembled WGS sequence"/>
</dbReference>
<keyword evidence="8" id="KW-0067">ATP-binding</keyword>
<evidence type="ECO:0000256" key="3">
    <source>
        <dbReference type="ARBA" id="ARBA00012438"/>
    </source>
</evidence>
<keyword evidence="11" id="KW-0472">Membrane</keyword>
<evidence type="ECO:0000256" key="8">
    <source>
        <dbReference type="ARBA" id="ARBA00022840"/>
    </source>
</evidence>
<dbReference type="Gene3D" id="2.60.120.260">
    <property type="entry name" value="Galactose-binding domain-like"/>
    <property type="match status" value="1"/>
</dbReference>
<dbReference type="Gene3D" id="3.40.50.2300">
    <property type="match status" value="1"/>
</dbReference>
<evidence type="ECO:0000256" key="1">
    <source>
        <dbReference type="ARBA" id="ARBA00000085"/>
    </source>
</evidence>
<dbReference type="Pfam" id="PF00512">
    <property type="entry name" value="HisKA"/>
    <property type="match status" value="1"/>
</dbReference>
<keyword evidence="5" id="KW-0808">Transferase</keyword>
<dbReference type="GO" id="GO:0000155">
    <property type="term" value="F:phosphorelay sensor kinase activity"/>
    <property type="evidence" value="ECO:0007669"/>
    <property type="project" value="InterPro"/>
</dbReference>
<dbReference type="SUPFAM" id="SSF47384">
    <property type="entry name" value="Homodimeric domain of signal transducing histidine kinase"/>
    <property type="match status" value="1"/>
</dbReference>
<feature type="domain" description="Histidine kinase" evidence="12">
    <location>
        <begin position="435"/>
        <end position="653"/>
    </location>
</feature>
<dbReference type="InterPro" id="IPR004358">
    <property type="entry name" value="Sig_transdc_His_kin-like_C"/>
</dbReference>
<dbReference type="InterPro" id="IPR001789">
    <property type="entry name" value="Sig_transdc_resp-reg_receiver"/>
</dbReference>
<dbReference type="SUPFAM" id="SSF55874">
    <property type="entry name" value="ATPase domain of HSP90 chaperone/DNA topoisomerase II/histidine kinase"/>
    <property type="match status" value="2"/>
</dbReference>
<dbReference type="PANTHER" id="PTHR43047:SF72">
    <property type="entry name" value="OSMOSENSING HISTIDINE PROTEIN KINASE SLN1"/>
    <property type="match status" value="1"/>
</dbReference>
<dbReference type="InterPro" id="IPR008979">
    <property type="entry name" value="Galactose-bd-like_sf"/>
</dbReference>
<organism evidence="14 15">
    <name type="scientific">Paenibacillus tyrfis</name>
    <dbReference type="NCBI Taxonomy" id="1501230"/>
    <lineage>
        <taxon>Bacteria</taxon>
        <taxon>Bacillati</taxon>
        <taxon>Bacillota</taxon>
        <taxon>Bacilli</taxon>
        <taxon>Bacillales</taxon>
        <taxon>Paenibacillaceae</taxon>
        <taxon>Paenibacillus</taxon>
    </lineage>
</organism>
<feature type="domain" description="Response regulatory" evidence="13">
    <location>
        <begin position="705"/>
        <end position="821"/>
    </location>
</feature>
<dbReference type="eggNOG" id="COG5002">
    <property type="taxonomic scope" value="Bacteria"/>
</dbReference>
<dbReference type="SUPFAM" id="SSF52172">
    <property type="entry name" value="CheY-like"/>
    <property type="match status" value="1"/>
</dbReference>
<evidence type="ECO:0000259" key="13">
    <source>
        <dbReference type="PROSITE" id="PS50110"/>
    </source>
</evidence>
<dbReference type="InterPro" id="IPR010559">
    <property type="entry name" value="Sig_transdc_His_kin_internal"/>
</dbReference>
<feature type="transmembrane region" description="Helical" evidence="11">
    <location>
        <begin position="306"/>
        <end position="323"/>
    </location>
</feature>
<comment type="subcellular location">
    <subcellularLocation>
        <location evidence="2">Cell membrane</location>
        <topology evidence="2">Multi-pass membrane protein</topology>
    </subcellularLocation>
</comment>